<accession>A0A1A2Z079</accession>
<proteinExistence type="predicted"/>
<feature type="compositionally biased region" description="Basic and acidic residues" evidence="1">
    <location>
        <begin position="56"/>
        <end position="67"/>
    </location>
</feature>
<gene>
    <name evidence="2" type="ORF">A5707_03940</name>
</gene>
<dbReference type="Proteomes" id="UP000093592">
    <property type="component" value="Unassembled WGS sequence"/>
</dbReference>
<evidence type="ECO:0000256" key="1">
    <source>
        <dbReference type="SAM" id="MobiDB-lite"/>
    </source>
</evidence>
<dbReference type="AlphaFoldDB" id="A0A1A2Z079"/>
<reference evidence="3" key="1">
    <citation type="submission" date="2016-06" db="EMBL/GenBank/DDBJ databases">
        <authorList>
            <person name="Sutton G."/>
            <person name="Brinkac L."/>
            <person name="Sanka R."/>
            <person name="Adams M."/>
            <person name="Lau E."/>
            <person name="Sam S."/>
            <person name="Sreng N."/>
            <person name="Him V."/>
            <person name="Kerleguer A."/>
            <person name="Cheng S."/>
        </authorList>
    </citation>
    <scope>NUCLEOTIDE SEQUENCE [LARGE SCALE GENOMIC DNA]</scope>
    <source>
        <strain evidence="3">E861</strain>
    </source>
</reference>
<evidence type="ECO:0000313" key="3">
    <source>
        <dbReference type="Proteomes" id="UP000093592"/>
    </source>
</evidence>
<name>A0A1A2Z079_9MYCO</name>
<dbReference type="EMBL" id="LZKJ01000143">
    <property type="protein sequence ID" value="OBI43929.1"/>
    <property type="molecule type" value="Genomic_DNA"/>
</dbReference>
<sequence length="82" mass="9351">MPVRRRQKSPSPFNEEHRTEGIVAVFATLSSGKKSVNYNEQLREDREASSPWSSDWPRRPQADEHLDSYPPAGSAKPWPMSV</sequence>
<evidence type="ECO:0000313" key="2">
    <source>
        <dbReference type="EMBL" id="OBI43929.1"/>
    </source>
</evidence>
<feature type="region of interest" description="Disordered" evidence="1">
    <location>
        <begin position="37"/>
        <end position="82"/>
    </location>
</feature>
<protein>
    <submittedName>
        <fullName evidence="2">Uncharacterized protein</fullName>
    </submittedName>
</protein>
<organism evidence="2 3">
    <name type="scientific">Mycobacterium kyorinense</name>
    <dbReference type="NCBI Taxonomy" id="487514"/>
    <lineage>
        <taxon>Bacteria</taxon>
        <taxon>Bacillati</taxon>
        <taxon>Actinomycetota</taxon>
        <taxon>Actinomycetes</taxon>
        <taxon>Mycobacteriales</taxon>
        <taxon>Mycobacteriaceae</taxon>
        <taxon>Mycobacterium</taxon>
    </lineage>
</organism>
<comment type="caution">
    <text evidence="2">The sequence shown here is derived from an EMBL/GenBank/DDBJ whole genome shotgun (WGS) entry which is preliminary data.</text>
</comment>